<accession>A0A916QGI3</accession>
<gene>
    <name evidence="1" type="ORF">LCB40_07710</name>
</gene>
<dbReference type="EMBL" id="BMAY01000004">
    <property type="protein sequence ID" value="GFZ26891.1"/>
    <property type="molecule type" value="Genomic_DNA"/>
</dbReference>
<comment type="caution">
    <text evidence="1">The sequence shown here is derived from an EMBL/GenBank/DDBJ whole genome shotgun (WGS) entry which is preliminary data.</text>
</comment>
<dbReference type="AlphaFoldDB" id="A0A916QGI3"/>
<protein>
    <submittedName>
        <fullName evidence="1">Uncharacterized protein</fullName>
    </submittedName>
</protein>
<dbReference type="Proteomes" id="UP000677218">
    <property type="component" value="Unassembled WGS sequence"/>
</dbReference>
<organism evidence="1 2">
    <name type="scientific">Lactobacillus corticis</name>
    <dbReference type="NCBI Taxonomy" id="2201249"/>
    <lineage>
        <taxon>Bacteria</taxon>
        <taxon>Bacillati</taxon>
        <taxon>Bacillota</taxon>
        <taxon>Bacilli</taxon>
        <taxon>Lactobacillales</taxon>
        <taxon>Lactobacillaceae</taxon>
        <taxon>Lactobacillus</taxon>
    </lineage>
</organism>
<proteinExistence type="predicted"/>
<reference evidence="1" key="1">
    <citation type="submission" date="2020-08" db="EMBL/GenBank/DDBJ databases">
        <title>Taxonomic study for Lactobacillus species isolated from hardwood bark.</title>
        <authorList>
            <person name="Tohno M."/>
            <person name="Tanizawa Y."/>
        </authorList>
    </citation>
    <scope>NUCLEOTIDE SEQUENCE</scope>
    <source>
        <strain evidence="1">B40</strain>
    </source>
</reference>
<sequence>MHLQVKFIEVRIPTPMDRSGRPVNLAPFPGMKELLASGHIHTYMTPYKKEHGPGYEGGCQHLFINIDMPPAKMPIPYLRQLLTDLSSDPAKLQDEFIAHSETITTLLNCFILDPRKPFDRDSTIKFAVKIWQEELHDPDALPDDRLLHDLRMVDSTITYGEACDLVSRHRQFEF</sequence>
<dbReference type="RefSeq" id="WP_212780582.1">
    <property type="nucleotide sequence ID" value="NZ_BMAY01000004.1"/>
</dbReference>
<evidence type="ECO:0000313" key="2">
    <source>
        <dbReference type="Proteomes" id="UP000677218"/>
    </source>
</evidence>
<name>A0A916QGI3_9LACO</name>
<keyword evidence="2" id="KW-1185">Reference proteome</keyword>
<evidence type="ECO:0000313" key="1">
    <source>
        <dbReference type="EMBL" id="GFZ26891.1"/>
    </source>
</evidence>